<accession>A0A0B2WKQ6</accession>
<dbReference type="PANTHER" id="PTHR42105:SF1">
    <property type="entry name" value="TRANSALDOLASE"/>
    <property type="match status" value="1"/>
</dbReference>
<feature type="region of interest" description="Disordered" evidence="1">
    <location>
        <begin position="644"/>
        <end position="740"/>
    </location>
</feature>
<dbReference type="RefSeq" id="XP_040677707.1">
    <property type="nucleotide sequence ID" value="XM_040824382.1"/>
</dbReference>
<feature type="region of interest" description="Disordered" evidence="1">
    <location>
        <begin position="1303"/>
        <end position="1746"/>
    </location>
</feature>
<feature type="compositionally biased region" description="Polar residues" evidence="1">
    <location>
        <begin position="774"/>
        <end position="792"/>
    </location>
</feature>
<feature type="compositionally biased region" description="Low complexity" evidence="1">
    <location>
        <begin position="445"/>
        <end position="463"/>
    </location>
</feature>
<feature type="compositionally biased region" description="Polar residues" evidence="1">
    <location>
        <begin position="137"/>
        <end position="153"/>
    </location>
</feature>
<feature type="compositionally biased region" description="Polar residues" evidence="1">
    <location>
        <begin position="178"/>
        <end position="187"/>
    </location>
</feature>
<feature type="compositionally biased region" description="Basic and acidic residues" evidence="1">
    <location>
        <begin position="242"/>
        <end position="258"/>
    </location>
</feature>
<feature type="compositionally biased region" description="Basic and acidic residues" evidence="1">
    <location>
        <begin position="351"/>
        <end position="363"/>
    </location>
</feature>
<feature type="region of interest" description="Disordered" evidence="1">
    <location>
        <begin position="232"/>
        <end position="576"/>
    </location>
</feature>
<feature type="compositionally biased region" description="Basic and acidic residues" evidence="1">
    <location>
        <begin position="1315"/>
        <end position="1329"/>
    </location>
</feature>
<feature type="compositionally biased region" description="Basic and acidic residues" evidence="1">
    <location>
        <begin position="1718"/>
        <end position="1727"/>
    </location>
</feature>
<feature type="compositionally biased region" description="Polar residues" evidence="1">
    <location>
        <begin position="319"/>
        <end position="330"/>
    </location>
</feature>
<evidence type="ECO:0000313" key="2">
    <source>
        <dbReference type="EMBL" id="KHN96641.1"/>
    </source>
</evidence>
<proteinExistence type="predicted"/>
<evidence type="ECO:0000313" key="3">
    <source>
        <dbReference type="Proteomes" id="UP000030816"/>
    </source>
</evidence>
<feature type="compositionally biased region" description="Polar residues" evidence="1">
    <location>
        <begin position="1665"/>
        <end position="1697"/>
    </location>
</feature>
<feature type="compositionally biased region" description="Polar residues" evidence="1">
    <location>
        <begin position="1242"/>
        <end position="1251"/>
    </location>
</feature>
<feature type="compositionally biased region" description="Basic and acidic residues" evidence="1">
    <location>
        <begin position="1030"/>
        <end position="1052"/>
    </location>
</feature>
<feature type="compositionally biased region" description="Basic and acidic residues" evidence="1">
    <location>
        <begin position="833"/>
        <end position="847"/>
    </location>
</feature>
<feature type="compositionally biased region" description="Basic residues" evidence="1">
    <location>
        <begin position="848"/>
        <end position="857"/>
    </location>
</feature>
<feature type="compositionally biased region" description="Polar residues" evidence="1">
    <location>
        <begin position="1596"/>
        <end position="1616"/>
    </location>
</feature>
<dbReference type="STRING" id="1081103.A0A0B2WKQ6"/>
<feature type="compositionally biased region" description="Polar residues" evidence="1">
    <location>
        <begin position="292"/>
        <end position="304"/>
    </location>
</feature>
<feature type="compositionally biased region" description="Polar residues" evidence="1">
    <location>
        <begin position="1575"/>
        <end position="1590"/>
    </location>
</feature>
<feature type="region of interest" description="Disordered" evidence="1">
    <location>
        <begin position="1030"/>
        <end position="1065"/>
    </location>
</feature>
<feature type="compositionally biased region" description="Polar residues" evidence="1">
    <location>
        <begin position="519"/>
        <end position="531"/>
    </location>
</feature>
<dbReference type="Proteomes" id="UP000030816">
    <property type="component" value="Unassembled WGS sequence"/>
</dbReference>
<protein>
    <submittedName>
        <fullName evidence="2">Uncharacterized protein</fullName>
    </submittedName>
</protein>
<sequence length="1746" mass="188453">MGAESRKVPPLPAPTETDTTTPSELATDLSKPGDEKSSYSIPEDGTPVTIRTRGHKASKSQTSLLIEYFEGGKTGSGGQDRKPSVRVRLTPSKKSRGDHIQVSETKGSRKASLTRRSPLDQAIASREIELHDGEDANSMTSYASATEESNVSRNPIDIEIDRSHRRRRPASPLIPSAESYQPGNPSEISAIPTDSFLDGSGPAGDSKRSSSPVRAEALIGATAAAGVLGGAAMGEMSSSKARAKERVKMAEKSKDKSDKKRHSKSRASSVASERAVDETRSPRRRSSRGHQESNTSAADSSVVSSHLAPSHRSLDTRSVRSGASRTSINNPKLLETVEDAIRRLILPELSALKREQSKRESRRGSLTSSATSVSREDVSSDRRRSSDGRGESSRDGARHKDRRNREARHDYDDDISLRSPSHGSINAEYEAHEGDVTSPRRSNNLLKAAAAGAAGAALAKGAGSAMDDVAQSPDRKQRERRRRRAENTGSRGSGREQFDTELDEEHLAPEPPMPLMSDVNPSEVTRTSILSAESDRPHSASEELVAAPARDLVHGEQIASGASTPARAKSPVNQEQHALAMHHANVSHGDLTALPRGNKDYVEEYETDEYGRKVPVGCYDDYGRSRVAPEPADYPEDDFEERYYSTQDVPPPLRYVPYQAGARGLSPIPSVSGYTEAGSEAPPPRDSMEMPSPARSPERTRQHLSLQPDGSAAGNVRSRELDRVSPDGGQQFDETATGQAVRGIGANPKFVNSPIGVESAVASLVDGSMLDQSVVTGASGNDQNAVRDSNVSYEEPHKTQSSRGVGSPERMDVDPREVEDEWQTTPGPKSVARHHEYSEYDVDEHGRKVPRAKHRHSPTASEAAITAGAVGAAAAALKAAKERKQAVASGQFGEDFQPAGVARNRSFKERTMHHGWEPRNTPTHSIDRLDLEEQAPKLGASGLPDMDDPMPEIGYVDDELQTNPSIVDERLDGEPVYEEWSGRATPTPRDMGGYAPEAKGKEAEVGGALGVTEAVGAAALGAAAAMAAAHSHDASQDEEEWHRTSDERKRDTLLTNPYEDASPIVNPELNDKLLSRGLEAPFNTGSPGFGQKYDEGYMSNGPNRTPDPQVKGKAVDLNAAVTDDDPFYVPKSHARHTSGMSQGMASPFYDAATGVGIERIENKDIVALMQHLMVRDAQRSARDTEIVALLMNAALEMRNSFREMKELVQDTGDDVIFANVENTEKLQKAMSVPRPYPGAASRSLQSPSQAGTFDEAAAKKKTLWKRALQGLSAKGTNDLTRIEDMLMQLLGEVDVLKTQTAPAISIGGPGQSVENVREEDQLEQDRGHGPDGISTPTPATQPGTAASASQSRAHAVGGVERKFSEHRISTVPENEEECRYDHVSPRAERSGGDHVQTPTQAEQIQRGGSVPLETPPRLAPPADPQPLSAENTPRTDRGKKHKSSSSSGWLPKISRWSGTTASSVGKALRGSSSSKKGPKYDDFQPPSRSGSSLASYDDDQTFRHDPYGQDKLHSGFSDPSLQGIGGERRNSQGPPPTSHMSPEDPDPKYKAHRNSLNLQHPQPRPGQTERFRTALESSAQEYSNPMTPRSTDWAGSATSLNRLPPNTNRFSNTSSVPGPEADYYLSAGQQSGPPRPPKEPMGSPGPQTPPKATRLSKMQKEGSPAPQQSSESGYGTMTGTYLSHCSGSSPRLENRNLNAALGVPSRRPSGPRAMTPKSPEEETAREERRRKRDTFGTVASEDTDTF</sequence>
<name>A0A0B2WKQ6_METAS</name>
<dbReference type="OrthoDB" id="5382102at2759"/>
<dbReference type="EMBL" id="AZHE01000014">
    <property type="protein sequence ID" value="KHN96641.1"/>
    <property type="molecule type" value="Genomic_DNA"/>
</dbReference>
<feature type="region of interest" description="Disordered" evidence="1">
    <location>
        <begin position="1"/>
        <end position="214"/>
    </location>
</feature>
<feature type="compositionally biased region" description="Basic and acidic residues" evidence="1">
    <location>
        <begin position="1359"/>
        <end position="1368"/>
    </location>
</feature>
<feature type="compositionally biased region" description="Basic and acidic residues" evidence="1">
    <location>
        <begin position="1377"/>
        <end position="1392"/>
    </location>
</feature>
<dbReference type="HOGENOM" id="CLU_003025_0_0_1"/>
<feature type="compositionally biased region" description="Basic and acidic residues" evidence="1">
    <location>
        <begin position="1500"/>
        <end position="1513"/>
    </location>
</feature>
<feature type="region of interest" description="Disordered" evidence="1">
    <location>
        <begin position="1233"/>
        <end position="1252"/>
    </location>
</feature>
<dbReference type="PANTHER" id="PTHR42105">
    <property type="entry name" value="DIM2-ASSOCIATED PROTEIN 1"/>
    <property type="match status" value="1"/>
</dbReference>
<dbReference type="GeneID" id="63740039"/>
<feature type="compositionally biased region" description="Low complexity" evidence="1">
    <location>
        <begin position="1334"/>
        <end position="1351"/>
    </location>
</feature>
<feature type="compositionally biased region" description="Basic and acidic residues" evidence="1">
    <location>
        <begin position="374"/>
        <end position="411"/>
    </location>
</feature>
<feature type="region of interest" description="Disordered" evidence="1">
    <location>
        <begin position="774"/>
        <end position="863"/>
    </location>
</feature>
<organism evidence="2 3">
    <name type="scientific">Metarhizium album (strain ARSEF 1941)</name>
    <dbReference type="NCBI Taxonomy" id="1081103"/>
    <lineage>
        <taxon>Eukaryota</taxon>
        <taxon>Fungi</taxon>
        <taxon>Dikarya</taxon>
        <taxon>Ascomycota</taxon>
        <taxon>Pezizomycotina</taxon>
        <taxon>Sordariomycetes</taxon>
        <taxon>Hypocreomycetidae</taxon>
        <taxon>Hypocreales</taxon>
        <taxon>Clavicipitaceae</taxon>
        <taxon>Metarhizium</taxon>
    </lineage>
</organism>
<keyword evidence="3" id="KW-1185">Reference proteome</keyword>
<feature type="compositionally biased region" description="Pro residues" evidence="1">
    <location>
        <begin position="1413"/>
        <end position="1424"/>
    </location>
</feature>
<reference evidence="2 3" key="1">
    <citation type="journal article" date="2014" name="Proc. Natl. Acad. Sci. U.S.A.">
        <title>Trajectory and genomic determinants of fungal-pathogen speciation and host adaptation.</title>
        <authorList>
            <person name="Hu X."/>
            <person name="Xiao G."/>
            <person name="Zheng P."/>
            <person name="Shang Y."/>
            <person name="Su Y."/>
            <person name="Zhang X."/>
            <person name="Liu X."/>
            <person name="Zhan S."/>
            <person name="St Leger R.J."/>
            <person name="Wang C."/>
        </authorList>
    </citation>
    <scope>NUCLEOTIDE SEQUENCE [LARGE SCALE GENOMIC DNA]</scope>
    <source>
        <strain evidence="2 3">ARSEF 1941</strain>
    </source>
</reference>
<comment type="caution">
    <text evidence="2">The sequence shown here is derived from an EMBL/GenBank/DDBJ whole genome shotgun (WGS) entry which is preliminary data.</text>
</comment>
<evidence type="ECO:0000256" key="1">
    <source>
        <dbReference type="SAM" id="MobiDB-lite"/>
    </source>
</evidence>
<gene>
    <name evidence="2" type="ORF">MAM_05584</name>
</gene>